<dbReference type="PANTHER" id="PTHR43289">
    <property type="entry name" value="MITOGEN-ACTIVATED PROTEIN KINASE KINASE KINASE 20-RELATED"/>
    <property type="match status" value="1"/>
</dbReference>
<proteinExistence type="predicted"/>
<dbReference type="PANTHER" id="PTHR43289:SF6">
    <property type="entry name" value="SERINE_THREONINE-PROTEIN KINASE NEKL-3"/>
    <property type="match status" value="1"/>
</dbReference>
<dbReference type="Pfam" id="PF00069">
    <property type="entry name" value="Pkinase"/>
    <property type="match status" value="1"/>
</dbReference>
<evidence type="ECO:0000256" key="6">
    <source>
        <dbReference type="ARBA" id="ARBA00022840"/>
    </source>
</evidence>
<evidence type="ECO:0000256" key="5">
    <source>
        <dbReference type="ARBA" id="ARBA00022777"/>
    </source>
</evidence>
<organism evidence="8 9">
    <name type="scientific">Streptomyces zhihengii</name>
    <dbReference type="NCBI Taxonomy" id="1818004"/>
    <lineage>
        <taxon>Bacteria</taxon>
        <taxon>Bacillati</taxon>
        <taxon>Actinomycetota</taxon>
        <taxon>Actinomycetes</taxon>
        <taxon>Kitasatosporales</taxon>
        <taxon>Streptomycetaceae</taxon>
        <taxon>Streptomyces</taxon>
    </lineage>
</organism>
<feature type="domain" description="Protein kinase" evidence="7">
    <location>
        <begin position="11"/>
        <end position="272"/>
    </location>
</feature>
<sequence>MGENGLVAGRYRLEALIGVGSVGEVHRATDLRLGRVVAVKLLSAVRGMSDDDMSRARFAQEATALTRVVHPGVVTLFDYGRHDGVPYLVMRYVEGLNLAELVDSAGALPAPAVAWVGFCVAQALQAVHDANVLHRDLKPSNIGITVEGQVVLQDFGVAKVIGAEAITRAGVSPGTPQFMAPEIMQGGHPTVAADLYGLGACLYQTAVGEPPFAAARDIGAIILRAVKGMPRTHGRRGLPAGLTSVIDQLCALEPAERPGSAAAVGTVLGPLAASGQRLLADLLTGYAREQAIRGALGPATGEVPVGGVPEYDWVAADDREGHERSDAGHPPTLSVGIRRLVLSSLTPQKAASRLREAVNLVLRGRLHEAAEMFAVIVPVCVESLGPDHPTTLTSQYWHGVCLARLGAGPQAVELFAQVNKMIDRRKDGSRG</sequence>
<name>A0ABS2V115_9ACTN</name>
<dbReference type="InterPro" id="IPR000719">
    <property type="entry name" value="Prot_kinase_dom"/>
</dbReference>
<keyword evidence="2 8" id="KW-0723">Serine/threonine-protein kinase</keyword>
<gene>
    <name evidence="8" type="ORF">JE024_28960</name>
</gene>
<protein>
    <recommendedName>
        <fullName evidence="1">non-specific serine/threonine protein kinase</fullName>
        <ecNumber evidence="1">2.7.11.1</ecNumber>
    </recommendedName>
</protein>
<evidence type="ECO:0000256" key="3">
    <source>
        <dbReference type="ARBA" id="ARBA00022679"/>
    </source>
</evidence>
<dbReference type="InterPro" id="IPR011990">
    <property type="entry name" value="TPR-like_helical_dom_sf"/>
</dbReference>
<keyword evidence="5 8" id="KW-0418">Kinase</keyword>
<evidence type="ECO:0000256" key="4">
    <source>
        <dbReference type="ARBA" id="ARBA00022741"/>
    </source>
</evidence>
<keyword evidence="9" id="KW-1185">Reference proteome</keyword>
<dbReference type="SMART" id="SM00220">
    <property type="entry name" value="S_TKc"/>
    <property type="match status" value="1"/>
</dbReference>
<dbReference type="Proteomes" id="UP000664109">
    <property type="component" value="Unassembled WGS sequence"/>
</dbReference>
<dbReference type="Gene3D" id="1.10.510.10">
    <property type="entry name" value="Transferase(Phosphotransferase) domain 1"/>
    <property type="match status" value="1"/>
</dbReference>
<dbReference type="SUPFAM" id="SSF48452">
    <property type="entry name" value="TPR-like"/>
    <property type="match status" value="1"/>
</dbReference>
<dbReference type="CDD" id="cd14014">
    <property type="entry name" value="STKc_PknB_like"/>
    <property type="match status" value="1"/>
</dbReference>
<dbReference type="PROSITE" id="PS50011">
    <property type="entry name" value="PROTEIN_KINASE_DOM"/>
    <property type="match status" value="1"/>
</dbReference>
<dbReference type="GO" id="GO:0004674">
    <property type="term" value="F:protein serine/threonine kinase activity"/>
    <property type="evidence" value="ECO:0007669"/>
    <property type="project" value="UniProtKB-KW"/>
</dbReference>
<keyword evidence="6" id="KW-0067">ATP-binding</keyword>
<keyword evidence="3" id="KW-0808">Transferase</keyword>
<evidence type="ECO:0000259" key="7">
    <source>
        <dbReference type="PROSITE" id="PS50011"/>
    </source>
</evidence>
<dbReference type="SUPFAM" id="SSF56112">
    <property type="entry name" value="Protein kinase-like (PK-like)"/>
    <property type="match status" value="1"/>
</dbReference>
<dbReference type="Gene3D" id="3.30.200.20">
    <property type="entry name" value="Phosphorylase Kinase, domain 1"/>
    <property type="match status" value="1"/>
</dbReference>
<dbReference type="InterPro" id="IPR011009">
    <property type="entry name" value="Kinase-like_dom_sf"/>
</dbReference>
<evidence type="ECO:0000256" key="2">
    <source>
        <dbReference type="ARBA" id="ARBA00022527"/>
    </source>
</evidence>
<evidence type="ECO:0000313" key="9">
    <source>
        <dbReference type="Proteomes" id="UP000664109"/>
    </source>
</evidence>
<dbReference type="RefSeq" id="WP_205376920.1">
    <property type="nucleotide sequence ID" value="NZ_JAFEJA010000002.1"/>
</dbReference>
<evidence type="ECO:0000313" key="8">
    <source>
        <dbReference type="EMBL" id="MBM9622695.1"/>
    </source>
</evidence>
<keyword evidence="4" id="KW-0547">Nucleotide-binding</keyword>
<evidence type="ECO:0000256" key="1">
    <source>
        <dbReference type="ARBA" id="ARBA00012513"/>
    </source>
</evidence>
<dbReference type="EMBL" id="JAFEJA010000002">
    <property type="protein sequence ID" value="MBM9622695.1"/>
    <property type="molecule type" value="Genomic_DNA"/>
</dbReference>
<comment type="caution">
    <text evidence="8">The sequence shown here is derived from an EMBL/GenBank/DDBJ whole genome shotgun (WGS) entry which is preliminary data.</text>
</comment>
<dbReference type="Gene3D" id="1.25.40.10">
    <property type="entry name" value="Tetratricopeptide repeat domain"/>
    <property type="match status" value="1"/>
</dbReference>
<accession>A0ABS2V115</accession>
<dbReference type="EC" id="2.7.11.1" evidence="1"/>
<reference evidence="8 9" key="1">
    <citation type="journal article" date="2016" name="Arch. Microbiol.">
        <title>Streptomyces zhihengii sp. nov., isolated from rhizospheric soil of Psammosilene tunicoides.</title>
        <authorList>
            <person name="Huang M.J."/>
            <person name="Fei J.J."/>
            <person name="Salam N."/>
            <person name="Kim C.J."/>
            <person name="Hozzein W.N."/>
            <person name="Xiao M."/>
            <person name="Huang H.Q."/>
            <person name="Li W.J."/>
        </authorList>
    </citation>
    <scope>NUCLEOTIDE SEQUENCE [LARGE SCALE GENOMIC DNA]</scope>
    <source>
        <strain evidence="8 9">YIM T102</strain>
    </source>
</reference>